<accession>A0A652YTE6</accession>
<name>A0A652YTE6_NOCGL</name>
<feature type="compositionally biased region" description="Low complexity" evidence="1">
    <location>
        <begin position="37"/>
        <end position="54"/>
    </location>
</feature>
<gene>
    <name evidence="2" type="ORF">FNL38_102317</name>
</gene>
<evidence type="ECO:0000313" key="2">
    <source>
        <dbReference type="EMBL" id="TYQ06184.1"/>
    </source>
</evidence>
<proteinExistence type="predicted"/>
<comment type="caution">
    <text evidence="2">The sequence shown here is derived from an EMBL/GenBank/DDBJ whole genome shotgun (WGS) entry which is preliminary data.</text>
</comment>
<dbReference type="EMBL" id="VNIQ01000002">
    <property type="protein sequence ID" value="TYQ06184.1"/>
    <property type="molecule type" value="Genomic_DNA"/>
</dbReference>
<protein>
    <submittedName>
        <fullName evidence="2">Uncharacterized protein</fullName>
    </submittedName>
</protein>
<feature type="compositionally biased region" description="Polar residues" evidence="1">
    <location>
        <begin position="1"/>
        <end position="23"/>
    </location>
</feature>
<feature type="region of interest" description="Disordered" evidence="1">
    <location>
        <begin position="1"/>
        <end position="110"/>
    </location>
</feature>
<dbReference type="AlphaFoldDB" id="A0A652YTE6"/>
<sequence>MEDTTSHGASNPTGSTNGATNGSAHRPANGLHGGLTNGSASSTATANPAPSKPTDAFSFALPTDSTALPTHDTALPTYSTAAHSSGEDPSMPAATPTPSRESSRNLETRSRTVVRRDAMGVAAVRVAGRLTHTELLANQASPSSAHSSDPTIDLDELLTMLGSYLLSSGFEHPEIHAKLGGQSIVVNLVSPEISAT</sequence>
<organism evidence="2">
    <name type="scientific">Nocardia globerula</name>
    <dbReference type="NCBI Taxonomy" id="1818"/>
    <lineage>
        <taxon>Bacteria</taxon>
        <taxon>Bacillati</taxon>
        <taxon>Actinomycetota</taxon>
        <taxon>Actinomycetes</taxon>
        <taxon>Mycobacteriales</taxon>
        <taxon>Nocardiaceae</taxon>
        <taxon>Nocardia</taxon>
    </lineage>
</organism>
<feature type="compositionally biased region" description="Basic and acidic residues" evidence="1">
    <location>
        <begin position="101"/>
        <end position="110"/>
    </location>
</feature>
<reference evidence="2" key="1">
    <citation type="submission" date="2019-07" db="EMBL/GenBank/DDBJ databases">
        <title>Genomic Encyclopedia of Type Strains, Phase IV (KMG-IV): sequencing the most valuable type-strain genomes for metagenomic binning, comparative biology and taxonomic classification.</title>
        <authorList>
            <person name="Goeker M."/>
        </authorList>
    </citation>
    <scope>NUCLEOTIDE SEQUENCE</scope>
    <source>
        <strain evidence="2">DSM 44596</strain>
    </source>
</reference>
<evidence type="ECO:0000256" key="1">
    <source>
        <dbReference type="SAM" id="MobiDB-lite"/>
    </source>
</evidence>